<reference evidence="4 5" key="1">
    <citation type="journal article" date="2018" name="Proc. Natl. Acad. Sci. U.S.A.">
        <title>Draft genome sequence of Camellia sinensis var. sinensis provides insights into the evolution of the tea genome and tea quality.</title>
        <authorList>
            <person name="Wei C."/>
            <person name="Yang H."/>
            <person name="Wang S."/>
            <person name="Zhao J."/>
            <person name="Liu C."/>
            <person name="Gao L."/>
            <person name="Xia E."/>
            <person name="Lu Y."/>
            <person name="Tai Y."/>
            <person name="She G."/>
            <person name="Sun J."/>
            <person name="Cao H."/>
            <person name="Tong W."/>
            <person name="Gao Q."/>
            <person name="Li Y."/>
            <person name="Deng W."/>
            <person name="Jiang X."/>
            <person name="Wang W."/>
            <person name="Chen Q."/>
            <person name="Zhang S."/>
            <person name="Li H."/>
            <person name="Wu J."/>
            <person name="Wang P."/>
            <person name="Li P."/>
            <person name="Shi C."/>
            <person name="Zheng F."/>
            <person name="Jian J."/>
            <person name="Huang B."/>
            <person name="Shan D."/>
            <person name="Shi M."/>
            <person name="Fang C."/>
            <person name="Yue Y."/>
            <person name="Li F."/>
            <person name="Li D."/>
            <person name="Wei S."/>
            <person name="Han B."/>
            <person name="Jiang C."/>
            <person name="Yin Y."/>
            <person name="Xia T."/>
            <person name="Zhang Z."/>
            <person name="Bennetzen J.L."/>
            <person name="Zhao S."/>
            <person name="Wan X."/>
        </authorList>
    </citation>
    <scope>NUCLEOTIDE SEQUENCE [LARGE SCALE GENOMIC DNA]</scope>
    <source>
        <strain evidence="5">cv. Shuchazao</strain>
        <tissue evidence="4">Leaf</tissue>
    </source>
</reference>
<dbReference type="InterPro" id="IPR005202">
    <property type="entry name" value="TF_GRAS"/>
</dbReference>
<sequence>MMQPELLQQHPRPFYNIMNSPCDQVGAYGGLQMDHHIGDHDFSFYFTTSKESSGISSDQFLSTIFSNEFPKYPMSGDEDVQITSPMENIADYMQGIESIWGGEIEDVCRWLGESEGEGGFLSEQLSMEGEDLWSPCQSTKSSEASMVFPSVQEPVTLPRDGMEIDNQLSIQHLLKAYGEAMEMEQRELAEVIIKCITEKVSPIGETLERLAFNLFQSEENQGEYLREESSKNFEAAFKAFYQIFPYGRFAHFTANLAILEAIPDDAETVHIVDFNMREGIQWPPMIEAVARLQKALKLTSIKTREDSGDAPVHWSFEKTKRQLCDHARSFGLNLKVEEVGIDDLTRIPHMGRGRSRSHVMEFLRVAKKLLTYSATNKGIITIGDGDAAERLKSGSTYSSFFDMYINHYQALCESMEWNFPVYLAEARIAMENLFVTPFVSSLSWLQRWEELAEGSDLHAGIGMKGLTLTKENLMEAKEMVKEGQSSYTVKIEGQNENEMVLEWRGTPLVRVSTWR</sequence>
<name>A0A4S4CYN5_CAMSN</name>
<evidence type="ECO:0000256" key="2">
    <source>
        <dbReference type="ARBA" id="ARBA00023163"/>
    </source>
</evidence>
<evidence type="ECO:0000256" key="1">
    <source>
        <dbReference type="ARBA" id="ARBA00023015"/>
    </source>
</evidence>
<evidence type="ECO:0000313" key="5">
    <source>
        <dbReference type="Proteomes" id="UP000306102"/>
    </source>
</evidence>
<keyword evidence="1" id="KW-0805">Transcription regulation</keyword>
<dbReference type="Pfam" id="PF03514">
    <property type="entry name" value="GRAS"/>
    <property type="match status" value="1"/>
</dbReference>
<dbReference type="Proteomes" id="UP000306102">
    <property type="component" value="Unassembled WGS sequence"/>
</dbReference>
<evidence type="ECO:0000313" key="4">
    <source>
        <dbReference type="EMBL" id="THF94992.1"/>
    </source>
</evidence>
<feature type="short sequence motif" description="VHIID" evidence="3">
    <location>
        <begin position="269"/>
        <end position="273"/>
    </location>
</feature>
<comment type="caution">
    <text evidence="3">Lacks conserved residue(s) required for the propagation of feature annotation.</text>
</comment>
<comment type="similarity">
    <text evidence="3">Belongs to the GRAS family.</text>
</comment>
<gene>
    <name evidence="4" type="ORF">TEA_024812</name>
</gene>
<feature type="region of interest" description="SAW" evidence="3">
    <location>
        <begin position="443"/>
        <end position="515"/>
    </location>
</feature>
<keyword evidence="2" id="KW-0804">Transcription</keyword>
<dbReference type="PANTHER" id="PTHR31636">
    <property type="entry name" value="OSJNBA0084A10.13 PROTEIN-RELATED"/>
    <property type="match status" value="1"/>
</dbReference>
<protein>
    <submittedName>
        <fullName evidence="4">Uncharacterized protein</fullName>
    </submittedName>
</protein>
<proteinExistence type="inferred from homology"/>
<dbReference type="EMBL" id="SDRB02013405">
    <property type="protein sequence ID" value="THF94992.1"/>
    <property type="molecule type" value="Genomic_DNA"/>
</dbReference>
<keyword evidence="5" id="KW-1185">Reference proteome</keyword>
<dbReference type="AlphaFoldDB" id="A0A4S4CYN5"/>
<accession>A0A4S4CYN5</accession>
<evidence type="ECO:0000256" key="3">
    <source>
        <dbReference type="PROSITE-ProRule" id="PRU01191"/>
    </source>
</evidence>
<dbReference type="PROSITE" id="PS50985">
    <property type="entry name" value="GRAS"/>
    <property type="match status" value="1"/>
</dbReference>
<comment type="caution">
    <text evidence="4">The sequence shown here is derived from an EMBL/GenBank/DDBJ whole genome shotgun (WGS) entry which is preliminary data.</text>
</comment>
<organism evidence="4 5">
    <name type="scientific">Camellia sinensis var. sinensis</name>
    <name type="common">China tea</name>
    <dbReference type="NCBI Taxonomy" id="542762"/>
    <lineage>
        <taxon>Eukaryota</taxon>
        <taxon>Viridiplantae</taxon>
        <taxon>Streptophyta</taxon>
        <taxon>Embryophyta</taxon>
        <taxon>Tracheophyta</taxon>
        <taxon>Spermatophyta</taxon>
        <taxon>Magnoliopsida</taxon>
        <taxon>eudicotyledons</taxon>
        <taxon>Gunneridae</taxon>
        <taxon>Pentapetalae</taxon>
        <taxon>asterids</taxon>
        <taxon>Ericales</taxon>
        <taxon>Theaceae</taxon>
        <taxon>Camellia</taxon>
    </lineage>
</organism>